<protein>
    <submittedName>
        <fullName evidence="3">Cobalamin biosynthesis protein CbiX</fullName>
    </submittedName>
</protein>
<gene>
    <name evidence="3" type="ORF">A5892_19300</name>
</gene>
<keyword evidence="2" id="KW-0456">Lyase</keyword>
<dbReference type="PANTHER" id="PTHR33542">
    <property type="entry name" value="SIROHYDROCHLORIN FERROCHELATASE, CHLOROPLASTIC"/>
    <property type="match status" value="1"/>
</dbReference>
<keyword evidence="4" id="KW-1185">Reference proteome</keyword>
<dbReference type="KEGG" id="haa:A5892_19300"/>
<dbReference type="STRING" id="376489.A5892_19300"/>
<name>A0A172YJF8_9GAMM</name>
<sequence length="125" mass="13871">MQSTLIILAHGSTDPTWQAPFTTLEARLRERLGPQLRLAYMELCSPLLEEVVQELAEAHPEGTRIDVLPLFFASGRHLRKDVPAQLEALAQQHPRLELALLPPVGQHPAFIDVVAEIVAERGLQA</sequence>
<dbReference type="RefSeq" id="WP_064124169.1">
    <property type="nucleotide sequence ID" value="NZ_CP015243.1"/>
</dbReference>
<dbReference type="SUPFAM" id="SSF53800">
    <property type="entry name" value="Chelatase"/>
    <property type="match status" value="1"/>
</dbReference>
<evidence type="ECO:0000313" key="4">
    <source>
        <dbReference type="Proteomes" id="UP000077875"/>
    </source>
</evidence>
<dbReference type="Proteomes" id="UP000077875">
    <property type="component" value="Chromosome"/>
</dbReference>
<evidence type="ECO:0000256" key="1">
    <source>
        <dbReference type="ARBA" id="ARBA00022723"/>
    </source>
</evidence>
<dbReference type="GO" id="GO:0046872">
    <property type="term" value="F:metal ion binding"/>
    <property type="evidence" value="ECO:0007669"/>
    <property type="project" value="UniProtKB-KW"/>
</dbReference>
<evidence type="ECO:0000313" key="3">
    <source>
        <dbReference type="EMBL" id="ANF59339.1"/>
    </source>
</evidence>
<dbReference type="Gene3D" id="3.40.50.1400">
    <property type="match status" value="1"/>
</dbReference>
<dbReference type="CDD" id="cd03416">
    <property type="entry name" value="CbiX_SirB_N"/>
    <property type="match status" value="1"/>
</dbReference>
<dbReference type="PANTHER" id="PTHR33542:SF3">
    <property type="entry name" value="SIROHYDROCHLORIN FERROCHELATASE, CHLOROPLASTIC"/>
    <property type="match status" value="1"/>
</dbReference>
<dbReference type="Pfam" id="PF01903">
    <property type="entry name" value="CbiX"/>
    <property type="match status" value="1"/>
</dbReference>
<dbReference type="InterPro" id="IPR002762">
    <property type="entry name" value="CbiX-like"/>
</dbReference>
<reference evidence="3 4" key="1">
    <citation type="submission" date="2016-04" db="EMBL/GenBank/DDBJ databases">
        <title>Complete Genome Sequence of Halotalea alkalilenta IHB B 13600.</title>
        <authorList>
            <person name="Swarnkar M.K."/>
            <person name="Sharma A."/>
            <person name="Kaushal K."/>
            <person name="Soni R."/>
            <person name="Rana S."/>
            <person name="Singh A.K."/>
            <person name="Gulati A."/>
        </authorList>
    </citation>
    <scope>NUCLEOTIDE SEQUENCE [LARGE SCALE GENOMIC DNA]</scope>
    <source>
        <strain evidence="3 4">IHB B 13600</strain>
    </source>
</reference>
<keyword evidence="1" id="KW-0479">Metal-binding</keyword>
<proteinExistence type="predicted"/>
<dbReference type="AlphaFoldDB" id="A0A172YJF8"/>
<accession>A0A172YJF8</accession>
<dbReference type="GO" id="GO:0016829">
    <property type="term" value="F:lyase activity"/>
    <property type="evidence" value="ECO:0007669"/>
    <property type="project" value="UniProtKB-KW"/>
</dbReference>
<evidence type="ECO:0000256" key="2">
    <source>
        <dbReference type="ARBA" id="ARBA00023239"/>
    </source>
</evidence>
<dbReference type="EMBL" id="CP015243">
    <property type="protein sequence ID" value="ANF59339.1"/>
    <property type="molecule type" value="Genomic_DNA"/>
</dbReference>
<organism evidence="3 4">
    <name type="scientific">Halotalea alkalilenta</name>
    <dbReference type="NCBI Taxonomy" id="376489"/>
    <lineage>
        <taxon>Bacteria</taxon>
        <taxon>Pseudomonadati</taxon>
        <taxon>Pseudomonadota</taxon>
        <taxon>Gammaproteobacteria</taxon>
        <taxon>Oceanospirillales</taxon>
        <taxon>Halomonadaceae</taxon>
        <taxon>Halotalea</taxon>
    </lineage>
</organism>
<dbReference type="InterPro" id="IPR050963">
    <property type="entry name" value="Sirohydro_Cobaltochel/CbiX"/>
</dbReference>